<dbReference type="AlphaFoldDB" id="A0A7S3HVL8"/>
<protein>
    <submittedName>
        <fullName evidence="1">Uncharacterized protein</fullName>
    </submittedName>
</protein>
<name>A0A7S3HVL8_9SPIT</name>
<reference evidence="1" key="1">
    <citation type="submission" date="2021-01" db="EMBL/GenBank/DDBJ databases">
        <authorList>
            <person name="Corre E."/>
            <person name="Pelletier E."/>
            <person name="Niang G."/>
            <person name="Scheremetjew M."/>
            <person name="Finn R."/>
            <person name="Kale V."/>
            <person name="Holt S."/>
            <person name="Cochrane G."/>
            <person name="Meng A."/>
            <person name="Brown T."/>
            <person name="Cohen L."/>
        </authorList>
    </citation>
    <scope>NUCLEOTIDE SEQUENCE</scope>
    <source>
        <strain evidence="1">Fehren 1</strain>
    </source>
</reference>
<proteinExistence type="predicted"/>
<organism evidence="1">
    <name type="scientific">Favella ehrenbergii</name>
    <dbReference type="NCBI Taxonomy" id="182087"/>
    <lineage>
        <taxon>Eukaryota</taxon>
        <taxon>Sar</taxon>
        <taxon>Alveolata</taxon>
        <taxon>Ciliophora</taxon>
        <taxon>Intramacronucleata</taxon>
        <taxon>Spirotrichea</taxon>
        <taxon>Choreotrichia</taxon>
        <taxon>Tintinnida</taxon>
        <taxon>Xystonellidae</taxon>
        <taxon>Favella</taxon>
    </lineage>
</organism>
<accession>A0A7S3HVL8</accession>
<sequence>MLGVDQLVHLTNKLVQVDALTRNLCHAVLRPKQTRRAQLLLILEAPNAATHKLVEDAGRVAIGGVACSSSFGVDSHHEVHATVEHHVIVFSSKPILFFLLDLVVVALIFIDVHERVQSQFLLFR</sequence>
<dbReference type="EMBL" id="HBIE01004694">
    <property type="protein sequence ID" value="CAE0306534.1"/>
    <property type="molecule type" value="Transcribed_RNA"/>
</dbReference>
<gene>
    <name evidence="1" type="ORF">FEHR0123_LOCUS1440</name>
</gene>
<evidence type="ECO:0000313" key="1">
    <source>
        <dbReference type="EMBL" id="CAE0306534.1"/>
    </source>
</evidence>